<gene>
    <name evidence="3" type="ORF">IAB08_03580</name>
</gene>
<evidence type="ECO:0000313" key="4">
    <source>
        <dbReference type="Proteomes" id="UP000823612"/>
    </source>
</evidence>
<evidence type="ECO:0000313" key="3">
    <source>
        <dbReference type="EMBL" id="MBO8432359.1"/>
    </source>
</evidence>
<comment type="caution">
    <text evidence="3">The sequence shown here is derived from an EMBL/GenBank/DDBJ whole genome shotgun (WGS) entry which is preliminary data.</text>
</comment>
<reference evidence="3" key="2">
    <citation type="journal article" date="2021" name="PeerJ">
        <title>Extensive microbial diversity within the chicken gut microbiome revealed by metagenomics and culture.</title>
        <authorList>
            <person name="Gilroy R."/>
            <person name="Ravi A."/>
            <person name="Getino M."/>
            <person name="Pursley I."/>
            <person name="Horton D.L."/>
            <person name="Alikhan N.F."/>
            <person name="Baker D."/>
            <person name="Gharbi K."/>
            <person name="Hall N."/>
            <person name="Watson M."/>
            <person name="Adriaenssens E.M."/>
            <person name="Foster-Nyarko E."/>
            <person name="Jarju S."/>
            <person name="Secka A."/>
            <person name="Antonio M."/>
            <person name="Oren A."/>
            <person name="Chaudhuri R.R."/>
            <person name="La Ragione R."/>
            <person name="Hildebrand F."/>
            <person name="Pallen M.J."/>
        </authorList>
    </citation>
    <scope>NUCLEOTIDE SEQUENCE</scope>
    <source>
        <strain evidence="3">2889</strain>
    </source>
</reference>
<accession>A0A9D9DW41</accession>
<feature type="region of interest" description="Disordered" evidence="1">
    <location>
        <begin position="45"/>
        <end position="74"/>
    </location>
</feature>
<sequence length="580" mass="66005">MKKILGITAFLILGNLAAQGFGIECRAEQDSIKIMHSTKQDSLPTKISDSIANSDSIGTRATQEKSTEEKRSTLKDDFKQAGQAIHESIQELKEGVGNWFNESIKVNITGEYADIQRQNNQLFADMLRAPASWTAFSIQTDPRPEYIEGRFFTNRTKPSADTTPGRVIRYLSVLEPHGKIHSPIPETYYPGAGTDAVSQMISKQQYSEVKFFGQKLKLVYEPSLKAIGLGKGKEKQIAKFWQYLSNENHAAVTAQLYQFKEELKLNDYQYYQMVRAFADQMFAKGKHGENLGFTVFILNQTGYDARLGKLKTEKTSSTVILLPVWEKVYGMPYIMIDGNPYYIADVQLKSREIREASVITYSKAFAFATHPISIQIDPAGFGMAPLYGMFEGYVYNERLAEMEASLPAGPMTLYLDEAFSKLMETTFRFRLKPTFDSMIQKRQDADLRQEITDIEKQQMRILQLSTFIDQNFSYQSKRSARLSGYYLYPDLMFWKKGAGDIWDRSVLFCQIAKRIFDIPAVLLIYPDYAIPAVGLPAEKIPANSPFRTADYVEYNGKAYFLLGRIPKAVDTSVFPQLYVW</sequence>
<reference evidence="3" key="1">
    <citation type="submission" date="2020-10" db="EMBL/GenBank/DDBJ databases">
        <authorList>
            <person name="Gilroy R."/>
        </authorList>
    </citation>
    <scope>NUCLEOTIDE SEQUENCE</scope>
    <source>
        <strain evidence="3">2889</strain>
    </source>
</reference>
<dbReference type="AlphaFoldDB" id="A0A9D9DW41"/>
<feature type="chain" id="PRO_5038759774" evidence="2">
    <location>
        <begin position="21"/>
        <end position="580"/>
    </location>
</feature>
<feature type="compositionally biased region" description="Basic and acidic residues" evidence="1">
    <location>
        <begin position="62"/>
        <end position="74"/>
    </location>
</feature>
<proteinExistence type="predicted"/>
<protein>
    <submittedName>
        <fullName evidence="3">Uncharacterized protein</fullName>
    </submittedName>
</protein>
<feature type="signal peptide" evidence="2">
    <location>
        <begin position="1"/>
        <end position="20"/>
    </location>
</feature>
<keyword evidence="2" id="KW-0732">Signal</keyword>
<organism evidence="3 4">
    <name type="scientific">Candidatus Pullibacteroides excrementavium</name>
    <dbReference type="NCBI Taxonomy" id="2840905"/>
    <lineage>
        <taxon>Bacteria</taxon>
        <taxon>Pseudomonadati</taxon>
        <taxon>Bacteroidota</taxon>
        <taxon>Bacteroidia</taxon>
        <taxon>Bacteroidales</taxon>
        <taxon>Candidatus Pullibacteroides</taxon>
    </lineage>
</organism>
<evidence type="ECO:0000256" key="1">
    <source>
        <dbReference type="SAM" id="MobiDB-lite"/>
    </source>
</evidence>
<feature type="compositionally biased region" description="Polar residues" evidence="1">
    <location>
        <begin position="45"/>
        <end position="61"/>
    </location>
</feature>
<dbReference type="Proteomes" id="UP000823612">
    <property type="component" value="Unassembled WGS sequence"/>
</dbReference>
<name>A0A9D9DW41_9BACT</name>
<evidence type="ECO:0000256" key="2">
    <source>
        <dbReference type="SAM" id="SignalP"/>
    </source>
</evidence>
<dbReference type="EMBL" id="JADIMZ010000051">
    <property type="protein sequence ID" value="MBO8432359.1"/>
    <property type="molecule type" value="Genomic_DNA"/>
</dbReference>